<keyword evidence="1" id="KW-0175">Coiled coil</keyword>
<dbReference type="PANTHER" id="PTHR36846">
    <property type="entry name" value="PROTEIN VIAA"/>
    <property type="match status" value="1"/>
</dbReference>
<evidence type="ECO:0000313" key="4">
    <source>
        <dbReference type="Proteomes" id="UP001198242"/>
    </source>
</evidence>
<sequence>MYFKSIEDILNSGILSERISEGFSDNVLKSTRLEREIFRDIRDKTPEIKEFETEGRQYLSSIKQLINDVFQAFYTITPKMLDDEDLSPTAKKVNKVILSCLLTQDEYASRKAVCEGCEMPAMEAAIVFIRNLMPRLNGMAKALSGGDGNMNTMENMAEQCAELHKQLKQEMKKPSPSEKKAVNLANRLKSKREQYAYLQKQADRSANVNRRKLQTVIVSALTQAMDSAETIRFVLLSWGNGDMNMPKNEFNSELLERVSKSEKLAYVAKFLGRYKDIYSNKKKNGYEFGRGEVYDITSGNSISRALTSELSLLSDPKTIPVFARKYQNKQLKQYRRREPISKGKGDIIVCLDESYSTYGDNQAWGMAMAMILLQICHDNKRNFALIHFSDKIKTHIFPADDTYMRERMFEASETFLGGNTDFEMPLNKAMDLIQDGDWKDADIVFITDGNSNISNEFEDKFKEMQSSHKFTVTGILLDKGKNNEFSLKKFCKKIYRTSEMCKDDIELDIMKDRR</sequence>
<organism evidence="3 4">
    <name type="scientific">Hominilimicola fabiformis</name>
    <dbReference type="NCBI Taxonomy" id="2885356"/>
    <lineage>
        <taxon>Bacteria</taxon>
        <taxon>Bacillati</taxon>
        <taxon>Bacillota</taxon>
        <taxon>Clostridia</taxon>
        <taxon>Eubacteriales</taxon>
        <taxon>Oscillospiraceae</taxon>
        <taxon>Hominilimicola</taxon>
    </lineage>
</organism>
<evidence type="ECO:0000256" key="1">
    <source>
        <dbReference type="SAM" id="Coils"/>
    </source>
</evidence>
<reference evidence="3 4" key="1">
    <citation type="submission" date="2021-10" db="EMBL/GenBank/DDBJ databases">
        <title>Anaerobic single-cell dispensing facilitates the cultivation of human gut bacteria.</title>
        <authorList>
            <person name="Afrizal A."/>
        </authorList>
    </citation>
    <scope>NUCLEOTIDE SEQUENCE [LARGE SCALE GENOMIC DNA]</scope>
    <source>
        <strain evidence="3 4">CLA-AA-H232</strain>
    </source>
</reference>
<dbReference type="SMART" id="SM00327">
    <property type="entry name" value="VWA"/>
    <property type="match status" value="1"/>
</dbReference>
<protein>
    <submittedName>
        <fullName evidence="3">VWA domain-containing protein</fullName>
    </submittedName>
</protein>
<dbReference type="EMBL" id="JAJEQM010000023">
    <property type="protein sequence ID" value="MCC2211695.1"/>
    <property type="molecule type" value="Genomic_DNA"/>
</dbReference>
<dbReference type="SUPFAM" id="SSF53300">
    <property type="entry name" value="vWA-like"/>
    <property type="match status" value="1"/>
</dbReference>
<dbReference type="InterPro" id="IPR002035">
    <property type="entry name" value="VWF_A"/>
</dbReference>
<evidence type="ECO:0000259" key="2">
    <source>
        <dbReference type="SMART" id="SM00327"/>
    </source>
</evidence>
<accession>A0AAE3E1V0</accession>
<dbReference type="GO" id="GO:0005829">
    <property type="term" value="C:cytosol"/>
    <property type="evidence" value="ECO:0007669"/>
    <property type="project" value="TreeGrafter"/>
</dbReference>
<dbReference type="AlphaFoldDB" id="A0AAE3E1V0"/>
<dbReference type="InterPro" id="IPR036465">
    <property type="entry name" value="vWFA_dom_sf"/>
</dbReference>
<comment type="caution">
    <text evidence="3">The sequence shown here is derived from an EMBL/GenBank/DDBJ whole genome shotgun (WGS) entry which is preliminary data.</text>
</comment>
<dbReference type="RefSeq" id="WP_308457124.1">
    <property type="nucleotide sequence ID" value="NZ_JAJEQM010000023.1"/>
</dbReference>
<evidence type="ECO:0000313" key="3">
    <source>
        <dbReference type="EMBL" id="MCC2211695.1"/>
    </source>
</evidence>
<dbReference type="Proteomes" id="UP001198242">
    <property type="component" value="Unassembled WGS sequence"/>
</dbReference>
<keyword evidence="4" id="KW-1185">Reference proteome</keyword>
<proteinExistence type="predicted"/>
<gene>
    <name evidence="3" type="ORF">LKE05_12980</name>
</gene>
<dbReference type="PANTHER" id="PTHR36846:SF1">
    <property type="entry name" value="PROTEIN VIAA"/>
    <property type="match status" value="1"/>
</dbReference>
<name>A0AAE3E1V0_9FIRM</name>
<feature type="domain" description="VWFA" evidence="2">
    <location>
        <begin position="344"/>
        <end position="510"/>
    </location>
</feature>
<dbReference type="Pfam" id="PF13519">
    <property type="entry name" value="VWA_2"/>
    <property type="match status" value="1"/>
</dbReference>
<feature type="coiled-coil region" evidence="1">
    <location>
        <begin position="150"/>
        <end position="201"/>
    </location>
</feature>
<dbReference type="Gene3D" id="3.40.50.410">
    <property type="entry name" value="von Willebrand factor, type A domain"/>
    <property type="match status" value="1"/>
</dbReference>